<dbReference type="HOGENOM" id="CLU_024402_1_0_6"/>
<dbReference type="Gene3D" id="3.30.465.10">
    <property type="match status" value="1"/>
</dbReference>
<dbReference type="InterPro" id="IPR006094">
    <property type="entry name" value="Oxid_FAD_bind_N"/>
</dbReference>
<dbReference type="InterPro" id="IPR016167">
    <property type="entry name" value="FAD-bd_PCMH_sub1"/>
</dbReference>
<keyword evidence="1" id="KW-0274">FAD</keyword>
<evidence type="ECO:0000259" key="2">
    <source>
        <dbReference type="PROSITE" id="PS51387"/>
    </source>
</evidence>
<gene>
    <name evidence="3" type="ordered locus">swp_2498</name>
</gene>
<keyword evidence="1" id="KW-0285">Flavoprotein</keyword>
<dbReference type="Proteomes" id="UP000000753">
    <property type="component" value="Chromosome"/>
</dbReference>
<name>B8CNZ5_SHEPW</name>
<dbReference type="InterPro" id="IPR016166">
    <property type="entry name" value="FAD-bd_PCMH"/>
</dbReference>
<evidence type="ECO:0000313" key="4">
    <source>
        <dbReference type="Proteomes" id="UP000000753"/>
    </source>
</evidence>
<dbReference type="InterPro" id="IPR016170">
    <property type="entry name" value="Cytok_DH_C_sf"/>
</dbReference>
<dbReference type="AlphaFoldDB" id="B8CNZ5"/>
<dbReference type="InterPro" id="IPR036318">
    <property type="entry name" value="FAD-bd_PCMH-like_sf"/>
</dbReference>
<dbReference type="EMBL" id="CP000472">
    <property type="protein sequence ID" value="ACJ29239.1"/>
    <property type="molecule type" value="Genomic_DNA"/>
</dbReference>
<proteinExistence type="predicted"/>
<reference evidence="3 4" key="1">
    <citation type="journal article" date="2008" name="PLoS ONE">
        <title>Environmental adaptation: genomic analysis of the piezotolerant and psychrotolerant deep-sea iron reducing bacterium Shewanella piezotolerans WP3.</title>
        <authorList>
            <person name="Wang F."/>
            <person name="Wang J."/>
            <person name="Jian H."/>
            <person name="Zhang B."/>
            <person name="Li S."/>
            <person name="Wang F."/>
            <person name="Zeng X."/>
            <person name="Gao L."/>
            <person name="Bartlett D.H."/>
            <person name="Yu J."/>
            <person name="Hu S."/>
            <person name="Xiao X."/>
        </authorList>
    </citation>
    <scope>NUCLEOTIDE SEQUENCE [LARGE SCALE GENOMIC DNA]</scope>
    <source>
        <strain evidence="4">WP3 / JCM 13877</strain>
    </source>
</reference>
<evidence type="ECO:0000313" key="3">
    <source>
        <dbReference type="EMBL" id="ACJ29239.1"/>
    </source>
</evidence>
<dbReference type="Gene3D" id="3.40.462.10">
    <property type="entry name" value="FAD-linked oxidases, C-terminal domain"/>
    <property type="match status" value="1"/>
</dbReference>
<evidence type="ECO:0000256" key="1">
    <source>
        <dbReference type="ARBA" id="ARBA00022827"/>
    </source>
</evidence>
<dbReference type="eggNOG" id="COG0277">
    <property type="taxonomic scope" value="Bacteria"/>
</dbReference>
<dbReference type="RefSeq" id="WP_020912597.1">
    <property type="nucleotide sequence ID" value="NC_011566.1"/>
</dbReference>
<accession>B8CNZ5</accession>
<dbReference type="OrthoDB" id="9811557at2"/>
<organism evidence="3 4">
    <name type="scientific">Shewanella piezotolerans (strain WP3 / JCM 13877)</name>
    <dbReference type="NCBI Taxonomy" id="225849"/>
    <lineage>
        <taxon>Bacteria</taxon>
        <taxon>Pseudomonadati</taxon>
        <taxon>Pseudomonadota</taxon>
        <taxon>Gammaproteobacteria</taxon>
        <taxon>Alteromonadales</taxon>
        <taxon>Shewanellaceae</taxon>
        <taxon>Shewanella</taxon>
    </lineage>
</organism>
<dbReference type="InterPro" id="IPR016169">
    <property type="entry name" value="FAD-bd_PCMH_sub2"/>
</dbReference>
<sequence>MHSDNKGNKQTTDIFSLITKQIQQLTKGQVTCLDAKKALNRYGANTMAISRSIGGAFIVRQISADHGQAVEMANIGHIVTAANAYGTPLQVISSGQNWGYGTAMPTDDSRAHFILDLSELKRIELNEQLGIVWLQPGVTQQNLRDYLDSCNAALMVPVTGAGPSCSIVGNALERGYGITPHADHFAAVTSIQAVLADGSHYSSAIASLDLTKQNIVDMSYKWGLGPYLDGIFTQSNLGIATSMSIRLAHEPELVESFYLFCAEESDLERVFPLVQQLLRDFAGVVGSINILDSRRMLSMMVTNANGLSLCSQTDVDRLKQEYKVSQWTCIGSLYGSARVVKAVKKEIKRKLKGNTAVKRSLFISAREIAIANQFIDLLPDRVLTGPRRQLAALEKTTQIMRGIPNEVALPLAYWRNPDKPKQLQMLNPAKDNCGLLWYAPLIPATEDKIREFVDMVRTICLKFDIEPLITLTTIKHDCIDSTVPLLFN</sequence>
<protein>
    <submittedName>
        <fullName evidence="3">FAD-binding protein</fullName>
    </submittedName>
</protein>
<dbReference type="KEGG" id="swp:swp_2498"/>
<dbReference type="GO" id="GO:0071949">
    <property type="term" value="F:FAD binding"/>
    <property type="evidence" value="ECO:0007669"/>
    <property type="project" value="InterPro"/>
</dbReference>
<dbReference type="SUPFAM" id="SSF56176">
    <property type="entry name" value="FAD-binding/transporter-associated domain-like"/>
    <property type="match status" value="1"/>
</dbReference>
<dbReference type="PROSITE" id="PS51387">
    <property type="entry name" value="FAD_PCMH"/>
    <property type="match status" value="1"/>
</dbReference>
<keyword evidence="4" id="KW-1185">Reference proteome</keyword>
<dbReference type="Pfam" id="PF01565">
    <property type="entry name" value="FAD_binding_4"/>
    <property type="match status" value="1"/>
</dbReference>
<feature type="domain" description="FAD-binding PCMH-type" evidence="2">
    <location>
        <begin position="52"/>
        <end position="250"/>
    </location>
</feature>
<dbReference type="Gene3D" id="3.30.43.10">
    <property type="entry name" value="Uridine Diphospho-n-acetylenolpyruvylglucosamine Reductase, domain 2"/>
    <property type="match status" value="1"/>
</dbReference>
<dbReference type="STRING" id="225849.swp_2498"/>